<comment type="caution">
    <text evidence="2">The sequence shown here is derived from an EMBL/GenBank/DDBJ whole genome shotgun (WGS) entry which is preliminary data.</text>
</comment>
<reference evidence="2 3" key="1">
    <citation type="submission" date="2016-04" db="EMBL/GenBank/DDBJ databases">
        <title>Peptidophaga gingivicola gen. nov., sp. nov., isolated from human subgingival plaque.</title>
        <authorList>
            <person name="Beall C.J."/>
            <person name="Mokrzan E.M."/>
            <person name="Griffen A.L."/>
            <person name="Leys E.J."/>
        </authorList>
    </citation>
    <scope>NUCLEOTIDE SEQUENCE [LARGE SCALE GENOMIC DNA]</scope>
    <source>
        <strain evidence="2 3">BA112</strain>
    </source>
</reference>
<dbReference type="EMBL" id="LVZK01000001">
    <property type="protein sequence ID" value="OAP86117.1"/>
    <property type="molecule type" value="Genomic_DNA"/>
</dbReference>
<name>A0A179B341_9ACTO</name>
<protein>
    <submittedName>
        <fullName evidence="2">Uncharacterized protein</fullName>
    </submittedName>
</protein>
<accession>A0A179B341</accession>
<dbReference type="AlphaFoldDB" id="A0A179B341"/>
<sequence length="112" mass="11451">MRYTTGCRPFPKDASAANVGRAEAEASGARGSVGADADGVDALNSGRAGGTDWRLGNAESFGPSIGEPKVGRHSEAASPDGKPTSTSNAPNATEQERDAGDGWTSRWPMADD</sequence>
<evidence type="ECO:0000256" key="1">
    <source>
        <dbReference type="SAM" id="MobiDB-lite"/>
    </source>
</evidence>
<gene>
    <name evidence="2" type="ORF">A4H34_02770</name>
</gene>
<keyword evidence="3" id="KW-1185">Reference proteome</keyword>
<evidence type="ECO:0000313" key="2">
    <source>
        <dbReference type="EMBL" id="OAP86117.1"/>
    </source>
</evidence>
<organism evidence="2 3">
    <name type="scientific">Peptidiphaga gingivicola</name>
    <dbReference type="NCBI Taxonomy" id="2741497"/>
    <lineage>
        <taxon>Bacteria</taxon>
        <taxon>Bacillati</taxon>
        <taxon>Actinomycetota</taxon>
        <taxon>Actinomycetes</taxon>
        <taxon>Actinomycetales</taxon>
        <taxon>Actinomycetaceae</taxon>
        <taxon>Peptidiphaga</taxon>
    </lineage>
</organism>
<dbReference type="RefSeq" id="WP_064231002.1">
    <property type="nucleotide sequence ID" value="NZ_LVZK01000001.1"/>
</dbReference>
<feature type="compositionally biased region" description="Polar residues" evidence="1">
    <location>
        <begin position="83"/>
        <end position="93"/>
    </location>
</feature>
<dbReference type="Proteomes" id="UP000078368">
    <property type="component" value="Unassembled WGS sequence"/>
</dbReference>
<feature type="region of interest" description="Disordered" evidence="1">
    <location>
        <begin position="1"/>
        <end position="112"/>
    </location>
</feature>
<proteinExistence type="predicted"/>
<evidence type="ECO:0000313" key="3">
    <source>
        <dbReference type="Proteomes" id="UP000078368"/>
    </source>
</evidence>
<feature type="compositionally biased region" description="Low complexity" evidence="1">
    <location>
        <begin position="19"/>
        <end position="35"/>
    </location>
</feature>